<gene>
    <name evidence="2" type="primary">RRP5_7</name>
    <name evidence="2" type="ORF">CK203_097152</name>
</gene>
<proteinExistence type="predicted"/>
<dbReference type="SUPFAM" id="SSF50249">
    <property type="entry name" value="Nucleic acid-binding proteins"/>
    <property type="match status" value="1"/>
</dbReference>
<name>A0A438CG23_VITVI</name>
<accession>A0A438CG23</accession>
<organism evidence="2 3">
    <name type="scientific">Vitis vinifera</name>
    <name type="common">Grape</name>
    <dbReference type="NCBI Taxonomy" id="29760"/>
    <lineage>
        <taxon>Eukaryota</taxon>
        <taxon>Viridiplantae</taxon>
        <taxon>Streptophyta</taxon>
        <taxon>Embryophyta</taxon>
        <taxon>Tracheophyta</taxon>
        <taxon>Spermatophyta</taxon>
        <taxon>Magnoliopsida</taxon>
        <taxon>eudicotyledons</taxon>
        <taxon>Gunneridae</taxon>
        <taxon>Pentapetalae</taxon>
        <taxon>rosids</taxon>
        <taxon>Vitales</taxon>
        <taxon>Vitaceae</taxon>
        <taxon>Viteae</taxon>
        <taxon>Vitis</taxon>
    </lineage>
</organism>
<evidence type="ECO:0000259" key="1">
    <source>
        <dbReference type="PROSITE" id="PS50126"/>
    </source>
</evidence>
<comment type="caution">
    <text evidence="2">The sequence shown here is derived from an EMBL/GenBank/DDBJ whole genome shotgun (WGS) entry which is preliminary data.</text>
</comment>
<dbReference type="InterPro" id="IPR045209">
    <property type="entry name" value="Rrp5"/>
</dbReference>
<evidence type="ECO:0000313" key="2">
    <source>
        <dbReference type="EMBL" id="RVW22163.1"/>
    </source>
</evidence>
<feature type="domain" description="S1 motif" evidence="1">
    <location>
        <begin position="1"/>
        <end position="67"/>
    </location>
</feature>
<dbReference type="Pfam" id="PF00575">
    <property type="entry name" value="S1"/>
    <property type="match status" value="1"/>
</dbReference>
<dbReference type="Proteomes" id="UP000288805">
    <property type="component" value="Unassembled WGS sequence"/>
</dbReference>
<reference evidence="2 3" key="1">
    <citation type="journal article" date="2018" name="PLoS Genet.">
        <title>Population sequencing reveals clonal diversity and ancestral inbreeding in the grapevine cultivar Chardonnay.</title>
        <authorList>
            <person name="Roach M.J."/>
            <person name="Johnson D.L."/>
            <person name="Bohlmann J."/>
            <person name="van Vuuren H.J."/>
            <person name="Jones S.J."/>
            <person name="Pretorius I.S."/>
            <person name="Schmidt S.A."/>
            <person name="Borneman A.R."/>
        </authorList>
    </citation>
    <scope>NUCLEOTIDE SEQUENCE [LARGE SCALE GENOMIC DNA]</scope>
    <source>
        <strain evidence="3">cv. Chardonnay</strain>
        <tissue evidence="2">Leaf</tissue>
    </source>
</reference>
<dbReference type="GO" id="GO:0006364">
    <property type="term" value="P:rRNA processing"/>
    <property type="evidence" value="ECO:0007669"/>
    <property type="project" value="InterPro"/>
</dbReference>
<dbReference type="InterPro" id="IPR003029">
    <property type="entry name" value="S1_domain"/>
</dbReference>
<dbReference type="InterPro" id="IPR012340">
    <property type="entry name" value="NA-bd_OB-fold"/>
</dbReference>
<dbReference type="AlphaFoldDB" id="A0A438CG23"/>
<dbReference type="SMART" id="SM00316">
    <property type="entry name" value="S1"/>
    <property type="match status" value="1"/>
</dbReference>
<dbReference type="PANTHER" id="PTHR23270:SF10">
    <property type="entry name" value="PROTEIN RRP5 HOMOLOG"/>
    <property type="match status" value="1"/>
</dbReference>
<protein>
    <submittedName>
        <fullName evidence="2">rRNA biogenesis protein RRP5</fullName>
    </submittedName>
</protein>
<dbReference type="Gene3D" id="2.40.50.140">
    <property type="entry name" value="Nucleic acid-binding proteins"/>
    <property type="match status" value="1"/>
</dbReference>
<dbReference type="EMBL" id="QGNW01002247">
    <property type="protein sequence ID" value="RVW22163.1"/>
    <property type="molecule type" value="Genomic_DNA"/>
</dbReference>
<dbReference type="PROSITE" id="PS50126">
    <property type="entry name" value="S1"/>
    <property type="match status" value="1"/>
</dbReference>
<evidence type="ECO:0000313" key="3">
    <source>
        <dbReference type="Proteomes" id="UP000288805"/>
    </source>
</evidence>
<dbReference type="FunFam" id="2.40.50.140:FF:000179">
    <property type="entry name" value="rRNA biogenesis protein RRP5"/>
    <property type="match status" value="1"/>
</dbReference>
<dbReference type="PANTHER" id="PTHR23270">
    <property type="entry name" value="PROGRAMMED CELL DEATH PROTEIN 11 PRE-RRNA PROCESSING PROTEIN RRP5"/>
    <property type="match status" value="1"/>
</dbReference>
<dbReference type="GO" id="GO:0003676">
    <property type="term" value="F:nucleic acid binding"/>
    <property type="evidence" value="ECO:0007669"/>
    <property type="project" value="InterPro"/>
</dbReference>
<sequence>MVVKAKVIAVDSFGAIVQFPSGVKALCPLRHMSEFDIVKPRKKFKVGAELIFRVLGCKSKRITVTHKKPLYAILLVTPVKS</sequence>
<dbReference type="CDD" id="cd00164">
    <property type="entry name" value="S1_like"/>
    <property type="match status" value="1"/>
</dbReference>